<organism evidence="1 2">
    <name type="scientific">Eumeta variegata</name>
    <name type="common">Bagworm moth</name>
    <name type="synonym">Eumeta japonica</name>
    <dbReference type="NCBI Taxonomy" id="151549"/>
    <lineage>
        <taxon>Eukaryota</taxon>
        <taxon>Metazoa</taxon>
        <taxon>Ecdysozoa</taxon>
        <taxon>Arthropoda</taxon>
        <taxon>Hexapoda</taxon>
        <taxon>Insecta</taxon>
        <taxon>Pterygota</taxon>
        <taxon>Neoptera</taxon>
        <taxon>Endopterygota</taxon>
        <taxon>Lepidoptera</taxon>
        <taxon>Glossata</taxon>
        <taxon>Ditrysia</taxon>
        <taxon>Tineoidea</taxon>
        <taxon>Psychidae</taxon>
        <taxon>Oiketicinae</taxon>
        <taxon>Eumeta</taxon>
    </lineage>
</organism>
<dbReference type="Proteomes" id="UP000299102">
    <property type="component" value="Unassembled WGS sequence"/>
</dbReference>
<keyword evidence="2" id="KW-1185">Reference proteome</keyword>
<evidence type="ECO:0000313" key="1">
    <source>
        <dbReference type="EMBL" id="GBP65606.1"/>
    </source>
</evidence>
<proteinExistence type="predicted"/>
<dbReference type="EMBL" id="BGZK01000933">
    <property type="protein sequence ID" value="GBP65606.1"/>
    <property type="molecule type" value="Genomic_DNA"/>
</dbReference>
<gene>
    <name evidence="1" type="ORF">EVAR_46133_1</name>
</gene>
<comment type="caution">
    <text evidence="1">The sequence shown here is derived from an EMBL/GenBank/DDBJ whole genome shotgun (WGS) entry which is preliminary data.</text>
</comment>
<evidence type="ECO:0000313" key="2">
    <source>
        <dbReference type="Proteomes" id="UP000299102"/>
    </source>
</evidence>
<dbReference type="AlphaFoldDB" id="A0A4C1XNV0"/>
<name>A0A4C1XNV0_EUMVA</name>
<protein>
    <submittedName>
        <fullName evidence="1">Uncharacterized protein</fullName>
    </submittedName>
</protein>
<sequence>MAVSEATTALRSLAIEPERVNLAGSAKKVRLSYNPPLSGDARERVSSDGRNSVLFVRKLFRESKATRWYFTRSPRLTTRRCAGACGQPLAPLAVG</sequence>
<accession>A0A4C1XNV0</accession>
<reference evidence="1 2" key="1">
    <citation type="journal article" date="2019" name="Commun. Biol.">
        <title>The bagworm genome reveals a unique fibroin gene that provides high tensile strength.</title>
        <authorList>
            <person name="Kono N."/>
            <person name="Nakamura H."/>
            <person name="Ohtoshi R."/>
            <person name="Tomita M."/>
            <person name="Numata K."/>
            <person name="Arakawa K."/>
        </authorList>
    </citation>
    <scope>NUCLEOTIDE SEQUENCE [LARGE SCALE GENOMIC DNA]</scope>
</reference>